<dbReference type="PANTHER" id="PTHR30250">
    <property type="entry name" value="PST FAMILY PREDICTED COLANIC ACID TRANSPORTER"/>
    <property type="match status" value="1"/>
</dbReference>
<dbReference type="AlphaFoldDB" id="A0A1I6YIZ0"/>
<evidence type="ECO:0000256" key="3">
    <source>
        <dbReference type="ARBA" id="ARBA00022692"/>
    </source>
</evidence>
<keyword evidence="5 6" id="KW-0472">Membrane</keyword>
<dbReference type="RefSeq" id="WP_090246890.1">
    <property type="nucleotide sequence ID" value="NZ_FPAS01000001.1"/>
</dbReference>
<evidence type="ECO:0000256" key="5">
    <source>
        <dbReference type="ARBA" id="ARBA00023136"/>
    </source>
</evidence>
<feature type="transmembrane region" description="Helical" evidence="6">
    <location>
        <begin position="177"/>
        <end position="199"/>
    </location>
</feature>
<dbReference type="InterPro" id="IPR002797">
    <property type="entry name" value="Polysacc_synth"/>
</dbReference>
<evidence type="ECO:0000256" key="6">
    <source>
        <dbReference type="SAM" id="Phobius"/>
    </source>
</evidence>
<organism evidence="7 8">
    <name type="scientific">Lishizhenia tianjinensis</name>
    <dbReference type="NCBI Taxonomy" id="477690"/>
    <lineage>
        <taxon>Bacteria</taxon>
        <taxon>Pseudomonadati</taxon>
        <taxon>Bacteroidota</taxon>
        <taxon>Flavobacteriia</taxon>
        <taxon>Flavobacteriales</taxon>
        <taxon>Crocinitomicaceae</taxon>
        <taxon>Lishizhenia</taxon>
    </lineage>
</organism>
<proteinExistence type="predicted"/>
<name>A0A1I6YIZ0_9FLAO</name>
<dbReference type="STRING" id="477690.SAMN05216474_0933"/>
<feature type="transmembrane region" description="Helical" evidence="6">
    <location>
        <begin position="114"/>
        <end position="136"/>
    </location>
</feature>
<feature type="transmembrane region" description="Helical" evidence="6">
    <location>
        <begin position="262"/>
        <end position="284"/>
    </location>
</feature>
<protein>
    <submittedName>
        <fullName evidence="7">Membrane protein involved in the export of O-antigen and teichoic acid</fullName>
    </submittedName>
</protein>
<feature type="transmembrane region" description="Helical" evidence="6">
    <location>
        <begin position="450"/>
        <end position="471"/>
    </location>
</feature>
<feature type="transmembrane region" description="Helical" evidence="6">
    <location>
        <begin position="148"/>
        <end position="171"/>
    </location>
</feature>
<feature type="transmembrane region" description="Helical" evidence="6">
    <location>
        <begin position="426"/>
        <end position="444"/>
    </location>
</feature>
<feature type="transmembrane region" description="Helical" evidence="6">
    <location>
        <begin position="336"/>
        <end position="358"/>
    </location>
</feature>
<evidence type="ECO:0000313" key="7">
    <source>
        <dbReference type="EMBL" id="SFT50410.1"/>
    </source>
</evidence>
<feature type="transmembrane region" description="Helical" evidence="6">
    <location>
        <begin position="393"/>
        <end position="414"/>
    </location>
</feature>
<dbReference type="InterPro" id="IPR050833">
    <property type="entry name" value="Poly_Biosynth_Transport"/>
</dbReference>
<feature type="transmembrane region" description="Helical" evidence="6">
    <location>
        <begin position="12"/>
        <end position="33"/>
    </location>
</feature>
<evidence type="ECO:0000256" key="4">
    <source>
        <dbReference type="ARBA" id="ARBA00022989"/>
    </source>
</evidence>
<dbReference type="Proteomes" id="UP000236454">
    <property type="component" value="Unassembled WGS sequence"/>
</dbReference>
<dbReference type="Pfam" id="PF01943">
    <property type="entry name" value="Polysacc_synt"/>
    <property type="match status" value="1"/>
</dbReference>
<keyword evidence="8" id="KW-1185">Reference proteome</keyword>
<keyword evidence="3 6" id="KW-0812">Transmembrane</keyword>
<dbReference type="EMBL" id="FPAS01000001">
    <property type="protein sequence ID" value="SFT50410.1"/>
    <property type="molecule type" value="Genomic_DNA"/>
</dbReference>
<keyword evidence="4 6" id="KW-1133">Transmembrane helix</keyword>
<evidence type="ECO:0000313" key="8">
    <source>
        <dbReference type="Proteomes" id="UP000236454"/>
    </source>
</evidence>
<gene>
    <name evidence="7" type="ORF">SAMN05216474_0933</name>
</gene>
<feature type="transmembrane region" description="Helical" evidence="6">
    <location>
        <begin position="79"/>
        <end position="102"/>
    </location>
</feature>
<keyword evidence="2" id="KW-1003">Cell membrane</keyword>
<comment type="subcellular location">
    <subcellularLocation>
        <location evidence="1">Cell membrane</location>
        <topology evidence="1">Multi-pass membrane protein</topology>
    </subcellularLocation>
</comment>
<dbReference type="PANTHER" id="PTHR30250:SF11">
    <property type="entry name" value="O-ANTIGEN TRANSPORTER-RELATED"/>
    <property type="match status" value="1"/>
</dbReference>
<feature type="transmembrane region" description="Helical" evidence="6">
    <location>
        <begin position="370"/>
        <end position="387"/>
    </location>
</feature>
<accession>A0A1I6YIZ0</accession>
<sequence>MGIVLKHTLKGSIYLYLGTLIGGINVSLLFPNLLGEQQWGVLTILLTLVAMGSQFSQLGLPSVITKYFPLYNNSEVEGFLRFIALSFILSTGIITLLVIIFQSQLMHSYRIDDVSPFFFVFFVCGLIFFTTMLRIITSLLVIQYKTPASFFFVEVLLRVLQSLFLVIYHFTDLNFTGFLGLYLASYILVNLVALIYFQVSKTMKLNLFLERTSGLKIREYIHYGLYTFFNGFGNEMIKNLDLLMLGYLVFNGDILAGKYKSITFFASLILIPLRPLHQILITIVSNNWTDTKNNEIEGIYRDSSFFGIFVSGLIYFLLLFNFNWISELFPIIDEGLLVLTFFGLGTFINAVTGINASLISFSKFFKFNTFSLLISLVVNIVLNYLLIKEFNIIGAAISTGFSTLFLNLIRYYFLKRKFGYSPFTRLNLFQLITIIGLCVLAVFLNHFKLINTQSSIIGSVIISGFFFYYIYNSQSFKKALSK</sequence>
<feature type="transmembrane region" description="Helical" evidence="6">
    <location>
        <begin position="305"/>
        <end position="324"/>
    </location>
</feature>
<feature type="transmembrane region" description="Helical" evidence="6">
    <location>
        <begin position="39"/>
        <end position="58"/>
    </location>
</feature>
<reference evidence="7 8" key="1">
    <citation type="submission" date="2016-10" db="EMBL/GenBank/DDBJ databases">
        <authorList>
            <person name="de Groot N.N."/>
        </authorList>
    </citation>
    <scope>NUCLEOTIDE SEQUENCE [LARGE SCALE GENOMIC DNA]</scope>
    <source>
        <strain evidence="7 8">CGMCC 1.7005</strain>
    </source>
</reference>
<evidence type="ECO:0000256" key="1">
    <source>
        <dbReference type="ARBA" id="ARBA00004651"/>
    </source>
</evidence>
<dbReference type="GO" id="GO:0005886">
    <property type="term" value="C:plasma membrane"/>
    <property type="evidence" value="ECO:0007669"/>
    <property type="project" value="UniProtKB-SubCell"/>
</dbReference>
<evidence type="ECO:0000256" key="2">
    <source>
        <dbReference type="ARBA" id="ARBA00022475"/>
    </source>
</evidence>
<dbReference type="OrthoDB" id="88014at2"/>